<evidence type="ECO:0008006" key="4">
    <source>
        <dbReference type="Google" id="ProtNLM"/>
    </source>
</evidence>
<evidence type="ECO:0000256" key="1">
    <source>
        <dbReference type="SAM" id="SignalP"/>
    </source>
</evidence>
<keyword evidence="1" id="KW-0732">Signal</keyword>
<keyword evidence="3" id="KW-1185">Reference proteome</keyword>
<dbReference type="PROSITE" id="PS51257">
    <property type="entry name" value="PROKAR_LIPOPROTEIN"/>
    <property type="match status" value="1"/>
</dbReference>
<comment type="caution">
    <text evidence="2">The sequence shown here is derived from an EMBL/GenBank/DDBJ whole genome shotgun (WGS) entry which is preliminary data.</text>
</comment>
<evidence type="ECO:0000313" key="2">
    <source>
        <dbReference type="EMBL" id="NYT51704.1"/>
    </source>
</evidence>
<feature type="signal peptide" evidence="1">
    <location>
        <begin position="1"/>
        <end position="20"/>
    </location>
</feature>
<gene>
    <name evidence="2" type="ORF">H0A72_20520</name>
</gene>
<proteinExistence type="predicted"/>
<reference evidence="2 3" key="1">
    <citation type="submission" date="2020-07" db="EMBL/GenBank/DDBJ databases">
        <title>Taxonomic revisions and descriptions of new bacterial species based on genomic comparisons in the high-G+C-content subgroup of the family Alcaligenaceae.</title>
        <authorList>
            <person name="Szabo A."/>
            <person name="Felfoldi T."/>
        </authorList>
    </citation>
    <scope>NUCLEOTIDE SEQUENCE [LARGE SCALE GENOMIC DNA]</scope>
    <source>
        <strain evidence="2 3">LMG 24012</strain>
    </source>
</reference>
<dbReference type="EMBL" id="JACCEM010000014">
    <property type="protein sequence ID" value="NYT51704.1"/>
    <property type="molecule type" value="Genomic_DNA"/>
</dbReference>
<organism evidence="2 3">
    <name type="scientific">Parapusillimonas granuli</name>
    <dbReference type="NCBI Taxonomy" id="380911"/>
    <lineage>
        <taxon>Bacteria</taxon>
        <taxon>Pseudomonadati</taxon>
        <taxon>Pseudomonadota</taxon>
        <taxon>Betaproteobacteria</taxon>
        <taxon>Burkholderiales</taxon>
        <taxon>Alcaligenaceae</taxon>
        <taxon>Parapusillimonas</taxon>
    </lineage>
</organism>
<name>A0A853G018_9BURK</name>
<protein>
    <recommendedName>
        <fullName evidence="4">Lipoprotein</fullName>
    </recommendedName>
</protein>
<sequence length="153" mass="16994">MKKTAMVLTLALLAGCAAQQQGLRETDLRNPELMRGEKLIGMNFPKLQGALFKHQAACGEALAFKVDPGQTSYATIIYNPAGTDTLEHAVMLDLVQHKANFLHDERVKATIYTYYWNADVEDSVDHVLRIFSHPELCKGDPTPAPEPKEQSAR</sequence>
<dbReference type="AlphaFoldDB" id="A0A853G018"/>
<dbReference type="Proteomes" id="UP000559809">
    <property type="component" value="Unassembled WGS sequence"/>
</dbReference>
<feature type="chain" id="PRO_5033050611" description="Lipoprotein" evidence="1">
    <location>
        <begin position="21"/>
        <end position="153"/>
    </location>
</feature>
<dbReference type="RefSeq" id="WP_180158379.1">
    <property type="nucleotide sequence ID" value="NZ_JACCEM010000014.1"/>
</dbReference>
<evidence type="ECO:0000313" key="3">
    <source>
        <dbReference type="Proteomes" id="UP000559809"/>
    </source>
</evidence>
<accession>A0A853G018</accession>